<dbReference type="GO" id="GO:0005886">
    <property type="term" value="C:plasma membrane"/>
    <property type="evidence" value="ECO:0007669"/>
    <property type="project" value="UniProtKB-SubCell"/>
</dbReference>
<dbReference type="Gene3D" id="1.10.287.950">
    <property type="entry name" value="Methyl-accepting chemotaxis protein"/>
    <property type="match status" value="1"/>
</dbReference>
<dbReference type="Proteomes" id="UP000093482">
    <property type="component" value="Unassembled WGS sequence"/>
</dbReference>
<dbReference type="Gene3D" id="6.10.340.10">
    <property type="match status" value="1"/>
</dbReference>
<dbReference type="AlphaFoldDB" id="A0A1C0YTU9"/>
<dbReference type="PANTHER" id="PTHR32089:SF112">
    <property type="entry name" value="LYSOZYME-LIKE PROTEIN-RELATED"/>
    <property type="match status" value="1"/>
</dbReference>
<evidence type="ECO:0000256" key="4">
    <source>
        <dbReference type="ARBA" id="ARBA00023224"/>
    </source>
</evidence>
<dbReference type="RefSeq" id="WP_066464586.1">
    <property type="nucleotide sequence ID" value="NZ_MATO01000036.1"/>
</dbReference>
<comment type="similarity">
    <text evidence="5">Belongs to the methyl-accepting chemotaxis (MCP) protein family.</text>
</comment>
<comment type="caution">
    <text evidence="10">The sequence shown here is derived from an EMBL/GenBank/DDBJ whole genome shotgun (WGS) entry which is preliminary data.</text>
</comment>
<gene>
    <name evidence="10" type="ORF">A6K76_11010</name>
</gene>
<evidence type="ECO:0000259" key="9">
    <source>
        <dbReference type="PROSITE" id="PS50885"/>
    </source>
</evidence>
<evidence type="ECO:0000259" key="8">
    <source>
        <dbReference type="PROSITE" id="PS50111"/>
    </source>
</evidence>
<organism evidence="10 11">
    <name type="scientific">Caryophanon latum</name>
    <dbReference type="NCBI Taxonomy" id="33977"/>
    <lineage>
        <taxon>Bacteria</taxon>
        <taxon>Bacillati</taxon>
        <taxon>Bacillota</taxon>
        <taxon>Bacilli</taxon>
        <taxon>Bacillales</taxon>
        <taxon>Caryophanaceae</taxon>
        <taxon>Caryophanon</taxon>
    </lineage>
</organism>
<evidence type="ECO:0000256" key="5">
    <source>
        <dbReference type="ARBA" id="ARBA00029447"/>
    </source>
</evidence>
<feature type="domain" description="HAMP" evidence="9">
    <location>
        <begin position="302"/>
        <end position="356"/>
    </location>
</feature>
<dbReference type="Pfam" id="PF00015">
    <property type="entry name" value="MCPsignal"/>
    <property type="match status" value="1"/>
</dbReference>
<evidence type="ECO:0000313" key="11">
    <source>
        <dbReference type="Proteomes" id="UP000093482"/>
    </source>
</evidence>
<dbReference type="InterPro" id="IPR004089">
    <property type="entry name" value="MCPsignal_dom"/>
</dbReference>
<evidence type="ECO:0000313" key="10">
    <source>
        <dbReference type="EMBL" id="OCS90579.1"/>
    </source>
</evidence>
<keyword evidence="7" id="KW-0812">Transmembrane</keyword>
<comment type="subcellular location">
    <subcellularLocation>
        <location evidence="1">Cell membrane</location>
    </subcellularLocation>
</comment>
<protein>
    <submittedName>
        <fullName evidence="10">Chemotaxis protein</fullName>
    </submittedName>
</protein>
<dbReference type="PROSITE" id="PS50111">
    <property type="entry name" value="CHEMOTAXIS_TRANSDUC_2"/>
    <property type="match status" value="1"/>
</dbReference>
<keyword evidence="2" id="KW-1003">Cell membrane</keyword>
<dbReference type="InterPro" id="IPR003660">
    <property type="entry name" value="HAMP_dom"/>
</dbReference>
<feature type="transmembrane region" description="Helical" evidence="7">
    <location>
        <begin position="274"/>
        <end position="297"/>
    </location>
</feature>
<keyword evidence="7" id="KW-1133">Transmembrane helix</keyword>
<dbReference type="CDD" id="cd11386">
    <property type="entry name" value="MCP_signal"/>
    <property type="match status" value="1"/>
</dbReference>
<sequence>MFQSMKWKMIVPILMAVVLVISCFALYIHDVTERSIHEQGEALVESVKLGLEGATLSREVAEDIMENEMIAQSVLISWTLENGVTHEDLKQLAERGNIDEIWSTDALGNTTLTSIAPKIDFNFGSDPEGQAQEYMQLLENPNIAVTQPAQVRDIDGEFYKFVGTGSWNPASPKIIQVARHGQKLLDLEAQIGKEFYMTQLQQHLNDTVLYAAVVTKEGEVLASTNDDERTYSKDQLAVSETTSEKGTLNGERVMNYFMPLSDGNTLAITLSNDVLTMITKATIIASIIAVALVVLIADRVISWQIRRITRVRDSLTDISSGDADLTKRIVIRANDEIGELVAASNAVMDNFQDIMIELKERAQTVHETSKHIQQLSVATTDASHDIEQQSKGVANDSHVQLDNIEASSLAMEELARNIQGVTESIRDISQQTNTMEDRALTGSTVMNDLIKTLEHLHEESRTSVERTNELVQLSSKIGEFTSVISGISNQTNLLALNASIEAARSGEAGKGFAVVADEVRKLAEESKVAAERIAHVVSDVQHETGQIVEAISSTATVLDEGLTVASKAHESFDGIVGDIQYIADEVEIVSKTTQDMSVSTQEIATAFEDVSLLSKQTTARVESVAKYVTEQVDSMKTMNAEVETLFDVSSELQDITGHYKLK</sequence>
<dbReference type="SUPFAM" id="SSF58104">
    <property type="entry name" value="Methyl-accepting chemotaxis protein (MCP) signaling domain"/>
    <property type="match status" value="1"/>
</dbReference>
<dbReference type="Pfam" id="PF00672">
    <property type="entry name" value="HAMP"/>
    <property type="match status" value="1"/>
</dbReference>
<evidence type="ECO:0000256" key="2">
    <source>
        <dbReference type="ARBA" id="ARBA00022475"/>
    </source>
</evidence>
<reference evidence="10 11" key="1">
    <citation type="submission" date="2016-07" db="EMBL/GenBank/DDBJ databases">
        <title>Caryophanon latum genome sequencing.</title>
        <authorList>
            <person name="Verma A."/>
            <person name="Pal Y."/>
            <person name="Krishnamurthi S."/>
        </authorList>
    </citation>
    <scope>NUCLEOTIDE SEQUENCE [LARGE SCALE GENOMIC DNA]</scope>
    <source>
        <strain evidence="10 11">DSM 14151</strain>
    </source>
</reference>
<dbReference type="PANTHER" id="PTHR32089">
    <property type="entry name" value="METHYL-ACCEPTING CHEMOTAXIS PROTEIN MCPB"/>
    <property type="match status" value="1"/>
</dbReference>
<accession>A0A1C0YTU9</accession>
<feature type="domain" description="Methyl-accepting transducer" evidence="8">
    <location>
        <begin position="375"/>
        <end position="611"/>
    </location>
</feature>
<dbReference type="CDD" id="cd06225">
    <property type="entry name" value="HAMP"/>
    <property type="match status" value="1"/>
</dbReference>
<dbReference type="SMART" id="SM00283">
    <property type="entry name" value="MA"/>
    <property type="match status" value="1"/>
</dbReference>
<evidence type="ECO:0000256" key="7">
    <source>
        <dbReference type="SAM" id="Phobius"/>
    </source>
</evidence>
<keyword evidence="4 6" id="KW-0807">Transducer</keyword>
<evidence type="ECO:0000256" key="1">
    <source>
        <dbReference type="ARBA" id="ARBA00004236"/>
    </source>
</evidence>
<proteinExistence type="inferred from homology"/>
<keyword evidence="3 7" id="KW-0472">Membrane</keyword>
<dbReference type="GO" id="GO:0007165">
    <property type="term" value="P:signal transduction"/>
    <property type="evidence" value="ECO:0007669"/>
    <property type="project" value="UniProtKB-KW"/>
</dbReference>
<evidence type="ECO:0000256" key="6">
    <source>
        <dbReference type="PROSITE-ProRule" id="PRU00284"/>
    </source>
</evidence>
<keyword evidence="11" id="KW-1185">Reference proteome</keyword>
<dbReference type="OrthoDB" id="369835at2"/>
<dbReference type="PROSITE" id="PS51257">
    <property type="entry name" value="PROKAR_LIPOPROTEIN"/>
    <property type="match status" value="1"/>
</dbReference>
<name>A0A1C0YTU9_9BACL</name>
<evidence type="ECO:0000256" key="3">
    <source>
        <dbReference type="ARBA" id="ARBA00023136"/>
    </source>
</evidence>
<dbReference type="PROSITE" id="PS50885">
    <property type="entry name" value="HAMP"/>
    <property type="match status" value="1"/>
</dbReference>
<dbReference type="EMBL" id="MATO01000036">
    <property type="protein sequence ID" value="OCS90579.1"/>
    <property type="molecule type" value="Genomic_DNA"/>
</dbReference>